<evidence type="ECO:0000313" key="3">
    <source>
        <dbReference type="EMBL" id="EPS68442.1"/>
    </source>
</evidence>
<dbReference type="PANTHER" id="PTHR42648">
    <property type="entry name" value="TRANSPOSASE, PUTATIVE-RELATED"/>
    <property type="match status" value="1"/>
</dbReference>
<dbReference type="SUPFAM" id="SSF53098">
    <property type="entry name" value="Ribonuclease H-like"/>
    <property type="match status" value="1"/>
</dbReference>
<protein>
    <recommendedName>
        <fullName evidence="2">Retroviral polymerase SH3-like domain-containing protein</fullName>
    </recommendedName>
</protein>
<name>S8E7Q1_9LAMI</name>
<proteinExistence type="predicted"/>
<sequence>MDVLLVPTFKYNLLSVKRLADDMGVDVLFSSHYCVFQDRRRSKILGIGRMRNGLYVVDKKSFLPHLINGFEKSGDDEGLKLGHLSDSKSKHLKVSCGLNGVACDVCQYAKFHRLPFDVSTSRAPTAGLPKDFWGEAVLTATYLINRLPSSVLDWKSPVEVLYGSEPDLTHLRVFGCLCYAGVVDSKADKLAPRARKCIFLGYPMDHKGYKLYDLESRKIFISRDVRFFESVFPMKGTEIMTSKSDAVLPLVYPDEESNQLIIPTTMGPTEEMENNPTNSLSSSTDAGVAAEEPHVGIDVVFDNAAPLGDNDESNESPTNTGVSLEMPGNDDRSIERDAGLGQNTELFISTQNSEMEPAAGGLRRSTRTTAPPAWMKDYVGFQVSVEEDSMEEEPRNFFEAAPHSTWQQAMREELQALEENKTWELVHLPPGKKAIGN</sequence>
<feature type="region of interest" description="Disordered" evidence="1">
    <location>
        <begin position="304"/>
        <end position="334"/>
    </location>
</feature>
<accession>S8E7Q1</accession>
<dbReference type="PANTHER" id="PTHR42648:SF31">
    <property type="entry name" value="RNA-DIRECTED DNA POLYMERASE"/>
    <property type="match status" value="1"/>
</dbReference>
<dbReference type="OrthoDB" id="1750165at2759"/>
<feature type="region of interest" description="Disordered" evidence="1">
    <location>
        <begin position="267"/>
        <end position="288"/>
    </location>
</feature>
<evidence type="ECO:0000259" key="2">
    <source>
        <dbReference type="Pfam" id="PF25597"/>
    </source>
</evidence>
<comment type="caution">
    <text evidence="3">The sequence shown here is derived from an EMBL/GenBank/DDBJ whole genome shotgun (WGS) entry which is preliminary data.</text>
</comment>
<feature type="domain" description="Retroviral polymerase SH3-like" evidence="2">
    <location>
        <begin position="176"/>
        <end position="235"/>
    </location>
</feature>
<reference evidence="3 4" key="1">
    <citation type="journal article" date="2013" name="BMC Genomics">
        <title>The miniature genome of a carnivorous plant Genlisea aurea contains a low number of genes and short non-coding sequences.</title>
        <authorList>
            <person name="Leushkin E.V."/>
            <person name="Sutormin R.A."/>
            <person name="Nabieva E.R."/>
            <person name="Penin A.A."/>
            <person name="Kondrashov A.S."/>
            <person name="Logacheva M.D."/>
        </authorList>
    </citation>
    <scope>NUCLEOTIDE SEQUENCE [LARGE SCALE GENOMIC DNA]</scope>
</reference>
<dbReference type="EMBL" id="AUSU01002614">
    <property type="protein sequence ID" value="EPS68442.1"/>
    <property type="molecule type" value="Genomic_DNA"/>
</dbReference>
<keyword evidence="4" id="KW-1185">Reference proteome</keyword>
<dbReference type="Pfam" id="PF25597">
    <property type="entry name" value="SH3_retrovirus"/>
    <property type="match status" value="1"/>
</dbReference>
<dbReference type="InterPro" id="IPR057670">
    <property type="entry name" value="SH3_retrovirus"/>
</dbReference>
<evidence type="ECO:0000313" key="4">
    <source>
        <dbReference type="Proteomes" id="UP000015453"/>
    </source>
</evidence>
<evidence type="ECO:0000256" key="1">
    <source>
        <dbReference type="SAM" id="MobiDB-lite"/>
    </source>
</evidence>
<dbReference type="InterPro" id="IPR012337">
    <property type="entry name" value="RNaseH-like_sf"/>
</dbReference>
<feature type="non-terminal residue" evidence="3">
    <location>
        <position position="437"/>
    </location>
</feature>
<dbReference type="AlphaFoldDB" id="S8E7Q1"/>
<dbReference type="InterPro" id="IPR039537">
    <property type="entry name" value="Retrotran_Ty1/copia-like"/>
</dbReference>
<feature type="compositionally biased region" description="Polar residues" evidence="1">
    <location>
        <begin position="274"/>
        <end position="285"/>
    </location>
</feature>
<organism evidence="3 4">
    <name type="scientific">Genlisea aurea</name>
    <dbReference type="NCBI Taxonomy" id="192259"/>
    <lineage>
        <taxon>Eukaryota</taxon>
        <taxon>Viridiplantae</taxon>
        <taxon>Streptophyta</taxon>
        <taxon>Embryophyta</taxon>
        <taxon>Tracheophyta</taxon>
        <taxon>Spermatophyta</taxon>
        <taxon>Magnoliopsida</taxon>
        <taxon>eudicotyledons</taxon>
        <taxon>Gunneridae</taxon>
        <taxon>Pentapetalae</taxon>
        <taxon>asterids</taxon>
        <taxon>lamiids</taxon>
        <taxon>Lamiales</taxon>
        <taxon>Lentibulariaceae</taxon>
        <taxon>Genlisea</taxon>
    </lineage>
</organism>
<gene>
    <name evidence="3" type="ORF">M569_06327</name>
</gene>
<dbReference type="Proteomes" id="UP000015453">
    <property type="component" value="Unassembled WGS sequence"/>
</dbReference>